<feature type="domain" description="C2H2-type" evidence="7">
    <location>
        <begin position="367"/>
        <end position="390"/>
    </location>
</feature>
<dbReference type="InterPro" id="IPR038661">
    <property type="entry name" value="Ribosomal_eL33_sf"/>
</dbReference>
<sequence>MSSGAVECPSASSDLQCEAFRALRPELRRGYFTVLTSCLQFLIGMGFVATGIVEVFVYDRDISGLILVFFGLLLGILCTQHFLGWRFNSATLLLSHSAACALIGTLIFLFVIVVLFCDIDNVGILGHLAFRRRVYVFIIEALLSLPLLFMFGITSWSRAVEINRFVEKAAVFVLTTENIGIFTQTALGEEASKTQEKKISVMEGELPIEMPMLTSKSAGKLHVKGIFTGFKRGLRKQSENTSLVKLDGVFNKDDAQFYVGKRAVYIYKAKKTTATPGKTPSRVRAIWGKVTRVHGNSGVVRAKFRRNLPPKAMGHRIRVENLLNMADLPGMDVFAAPLKCTHCDVVKTGFESLKIHVWMEHTTWLPLRCMICKAQRTTVQQMREHMIAVHKDQPQIFQYHYNKVAEFVERAVQTAVNRHVQEQRNMLINFYGGFHGEMPRLENVEEANIVRDEAVTGEEMATLADMFEVDSSLMNNTGLDHHKMDDIEREPSTIEIEKHENNVDPAGDGVIIIEPNNNEITKDEVVDHKVEAPGPSSEYLHQALDAMHTTKRMAASPEAPVQRKKKLRQCKSEFGASPAAEIPAAEQCRVCLSNVTQKNRTNHVFMHLGKDYFINRYCCLFEHCQYGSHRKDAIDMHLAKEHKKRDRTMINDRSKDLDLEFDAMAAKMFGESGED</sequence>
<evidence type="ECO:0000256" key="5">
    <source>
        <dbReference type="ARBA" id="ARBA00035530"/>
    </source>
</evidence>
<dbReference type="Gene3D" id="2.40.10.190">
    <property type="entry name" value="translation elongation factor selb, chain A, domain 4"/>
    <property type="match status" value="1"/>
</dbReference>
<keyword evidence="2" id="KW-0689">Ribosomal protein</keyword>
<keyword evidence="6" id="KW-0472">Membrane</keyword>
<gene>
    <name evidence="8" type="ORF">QR680_004363</name>
</gene>
<comment type="similarity">
    <text evidence="1">Belongs to the eukaryotic ribosomal protein eL33 family.</text>
</comment>
<feature type="transmembrane region" description="Helical" evidence="6">
    <location>
        <begin position="134"/>
        <end position="156"/>
    </location>
</feature>
<dbReference type="GO" id="GO:0006412">
    <property type="term" value="P:translation"/>
    <property type="evidence" value="ECO:0007669"/>
    <property type="project" value="InterPro"/>
</dbReference>
<evidence type="ECO:0000256" key="2">
    <source>
        <dbReference type="ARBA" id="ARBA00022980"/>
    </source>
</evidence>
<reference evidence="8" key="1">
    <citation type="submission" date="2023-06" db="EMBL/GenBank/DDBJ databases">
        <title>Genomic analysis of the entomopathogenic nematode Steinernema hermaphroditum.</title>
        <authorList>
            <person name="Schwarz E.M."/>
            <person name="Heppert J.K."/>
            <person name="Baniya A."/>
            <person name="Schwartz H.T."/>
            <person name="Tan C.-H."/>
            <person name="Antoshechkin I."/>
            <person name="Sternberg P.W."/>
            <person name="Goodrich-Blair H."/>
            <person name="Dillman A.R."/>
        </authorList>
    </citation>
    <scope>NUCLEOTIDE SEQUENCE</scope>
    <source>
        <strain evidence="8">PS9179</strain>
        <tissue evidence="8">Whole animal</tissue>
    </source>
</reference>
<feature type="transmembrane region" description="Helical" evidence="6">
    <location>
        <begin position="95"/>
        <end position="122"/>
    </location>
</feature>
<evidence type="ECO:0000256" key="1">
    <source>
        <dbReference type="ARBA" id="ARBA00009269"/>
    </source>
</evidence>
<dbReference type="PROSITE" id="PS01105">
    <property type="entry name" value="RIBOSOMAL_L35AE"/>
    <property type="match status" value="1"/>
</dbReference>
<feature type="transmembrane region" description="Helical" evidence="6">
    <location>
        <begin position="64"/>
        <end position="83"/>
    </location>
</feature>
<accession>A0AA39LT28</accession>
<dbReference type="SUPFAM" id="SSF50447">
    <property type="entry name" value="Translation proteins"/>
    <property type="match status" value="1"/>
</dbReference>
<evidence type="ECO:0000256" key="3">
    <source>
        <dbReference type="ARBA" id="ARBA00023274"/>
    </source>
</evidence>
<keyword evidence="6" id="KW-0812">Transmembrane</keyword>
<dbReference type="GO" id="GO:1990904">
    <property type="term" value="C:ribonucleoprotein complex"/>
    <property type="evidence" value="ECO:0007669"/>
    <property type="project" value="UniProtKB-KW"/>
</dbReference>
<dbReference type="Pfam" id="PF01247">
    <property type="entry name" value="Ribosomal_L35Ae"/>
    <property type="match status" value="1"/>
</dbReference>
<evidence type="ECO:0000313" key="8">
    <source>
        <dbReference type="EMBL" id="KAK0409141.1"/>
    </source>
</evidence>
<feature type="domain" description="C2H2-type" evidence="7">
    <location>
        <begin position="617"/>
        <end position="642"/>
    </location>
</feature>
<keyword evidence="9" id="KW-1185">Reference proteome</keyword>
<dbReference type="AlphaFoldDB" id="A0AA39LT28"/>
<evidence type="ECO:0000256" key="4">
    <source>
        <dbReference type="ARBA" id="ARBA00035228"/>
    </source>
</evidence>
<dbReference type="GO" id="GO:0003735">
    <property type="term" value="F:structural constituent of ribosome"/>
    <property type="evidence" value="ECO:0007669"/>
    <property type="project" value="InterPro"/>
</dbReference>
<organism evidence="8 9">
    <name type="scientific">Steinernema hermaphroditum</name>
    <dbReference type="NCBI Taxonomy" id="289476"/>
    <lineage>
        <taxon>Eukaryota</taxon>
        <taxon>Metazoa</taxon>
        <taxon>Ecdysozoa</taxon>
        <taxon>Nematoda</taxon>
        <taxon>Chromadorea</taxon>
        <taxon>Rhabditida</taxon>
        <taxon>Tylenchina</taxon>
        <taxon>Panagrolaimomorpha</taxon>
        <taxon>Strongyloidoidea</taxon>
        <taxon>Steinernematidae</taxon>
        <taxon>Steinernema</taxon>
    </lineage>
</organism>
<comment type="caution">
    <text evidence="8">The sequence shown here is derived from an EMBL/GenBank/DDBJ whole genome shotgun (WGS) entry which is preliminary data.</text>
</comment>
<name>A0AA39LT28_9BILA</name>
<evidence type="ECO:0000313" key="9">
    <source>
        <dbReference type="Proteomes" id="UP001175271"/>
    </source>
</evidence>
<evidence type="ECO:0000256" key="6">
    <source>
        <dbReference type="SAM" id="Phobius"/>
    </source>
</evidence>
<feature type="domain" description="C2H2-type" evidence="7">
    <location>
        <begin position="338"/>
        <end position="361"/>
    </location>
</feature>
<keyword evidence="3" id="KW-0687">Ribonucleoprotein</keyword>
<dbReference type="HAMAP" id="MF_00573">
    <property type="entry name" value="Ribosomal_eL33"/>
    <property type="match status" value="1"/>
</dbReference>
<dbReference type="InterPro" id="IPR018266">
    <property type="entry name" value="Ribosomal_eL33_CS"/>
</dbReference>
<protein>
    <recommendedName>
        <fullName evidence="4">Large ribosomal subunit protein eL33</fullName>
    </recommendedName>
    <alternativeName>
        <fullName evidence="5">60S ribosomal protein L35a</fullName>
    </alternativeName>
</protein>
<dbReference type="EMBL" id="JAUCMV010000003">
    <property type="protein sequence ID" value="KAK0409141.1"/>
    <property type="molecule type" value="Genomic_DNA"/>
</dbReference>
<dbReference type="InterPro" id="IPR009000">
    <property type="entry name" value="Transl_B-barrel_sf"/>
</dbReference>
<dbReference type="SMART" id="SM00355">
    <property type="entry name" value="ZnF_C2H2"/>
    <property type="match status" value="3"/>
</dbReference>
<dbReference type="InterPro" id="IPR013087">
    <property type="entry name" value="Znf_C2H2_type"/>
</dbReference>
<proteinExistence type="inferred from homology"/>
<dbReference type="Gene3D" id="3.30.160.60">
    <property type="entry name" value="Classic Zinc Finger"/>
    <property type="match status" value="1"/>
</dbReference>
<dbReference type="GO" id="GO:0005840">
    <property type="term" value="C:ribosome"/>
    <property type="evidence" value="ECO:0007669"/>
    <property type="project" value="UniProtKB-KW"/>
</dbReference>
<dbReference type="Proteomes" id="UP001175271">
    <property type="component" value="Unassembled WGS sequence"/>
</dbReference>
<dbReference type="InterPro" id="IPR001780">
    <property type="entry name" value="Ribosomal_eL33"/>
</dbReference>
<evidence type="ECO:0000259" key="7">
    <source>
        <dbReference type="SMART" id="SM00355"/>
    </source>
</evidence>
<dbReference type="PANTHER" id="PTHR10902">
    <property type="entry name" value="60S RIBOSOMAL PROTEIN L35A"/>
    <property type="match status" value="1"/>
</dbReference>
<feature type="transmembrane region" description="Helical" evidence="6">
    <location>
        <begin position="31"/>
        <end position="57"/>
    </location>
</feature>
<keyword evidence="6" id="KW-1133">Transmembrane helix</keyword>
<dbReference type="FunFam" id="2.40.10.190:FF:000001">
    <property type="entry name" value="60S ribosomal protein L35a"/>
    <property type="match status" value="1"/>
</dbReference>